<keyword evidence="2" id="KW-0479">Metal-binding</keyword>
<name>A0A833V3X7_9POAL</name>
<reference evidence="4" key="1">
    <citation type="submission" date="2020-01" db="EMBL/GenBank/DDBJ databases">
        <title>Genome sequence of Kobresia littledalei, the first chromosome-level genome in the family Cyperaceae.</title>
        <authorList>
            <person name="Qu G."/>
        </authorList>
    </citation>
    <scope>NUCLEOTIDE SEQUENCE</scope>
    <source>
        <strain evidence="4">C.B.Clarke</strain>
        <tissue evidence="4">Leaf</tissue>
    </source>
</reference>
<sequence length="165" mass="18784">MSTKKIASYKTIREEEVGNLIENISNHASMSNGGPIELSKVLFSFMFDVICRIVSGKFIMEERRYALIREVVEESFRLIGRFSIGDVFPSLSWLEGLIGLISRRARINRNKWDLLFEEVIQAHIQSGENNEGPNNFVDILLSLKNNPSINFNLTMDQMKGQLAVS</sequence>
<dbReference type="PANTHER" id="PTHR47955">
    <property type="entry name" value="CYTOCHROME P450 FAMILY 71 PROTEIN"/>
    <property type="match status" value="1"/>
</dbReference>
<dbReference type="Gene3D" id="1.10.630.10">
    <property type="entry name" value="Cytochrome P450"/>
    <property type="match status" value="1"/>
</dbReference>
<evidence type="ECO:0000256" key="1">
    <source>
        <dbReference type="ARBA" id="ARBA00010617"/>
    </source>
</evidence>
<dbReference type="GO" id="GO:0020037">
    <property type="term" value="F:heme binding"/>
    <property type="evidence" value="ECO:0007669"/>
    <property type="project" value="InterPro"/>
</dbReference>
<evidence type="ECO:0000313" key="5">
    <source>
        <dbReference type="Proteomes" id="UP000623129"/>
    </source>
</evidence>
<dbReference type="GO" id="GO:0005506">
    <property type="term" value="F:iron ion binding"/>
    <property type="evidence" value="ECO:0007669"/>
    <property type="project" value="InterPro"/>
</dbReference>
<dbReference type="InterPro" id="IPR001128">
    <property type="entry name" value="Cyt_P450"/>
</dbReference>
<gene>
    <name evidence="4" type="ORF">FCM35_KLT12816</name>
</gene>
<dbReference type="SUPFAM" id="SSF48264">
    <property type="entry name" value="Cytochrome P450"/>
    <property type="match status" value="1"/>
</dbReference>
<dbReference type="Proteomes" id="UP000623129">
    <property type="component" value="Unassembled WGS sequence"/>
</dbReference>
<dbReference type="EMBL" id="SWLB01000024">
    <property type="protein sequence ID" value="KAF3322827.1"/>
    <property type="molecule type" value="Genomic_DNA"/>
</dbReference>
<dbReference type="InterPro" id="IPR036396">
    <property type="entry name" value="Cyt_P450_sf"/>
</dbReference>
<keyword evidence="5" id="KW-1185">Reference proteome</keyword>
<evidence type="ECO:0000256" key="2">
    <source>
        <dbReference type="ARBA" id="ARBA00022723"/>
    </source>
</evidence>
<evidence type="ECO:0000313" key="4">
    <source>
        <dbReference type="EMBL" id="KAF3322827.1"/>
    </source>
</evidence>
<protein>
    <submittedName>
        <fullName evidence="4">Germacrene A oxidase</fullName>
    </submittedName>
</protein>
<accession>A0A833V3X7</accession>
<comment type="similarity">
    <text evidence="1">Belongs to the cytochrome P450 family.</text>
</comment>
<dbReference type="Pfam" id="PF00067">
    <property type="entry name" value="p450"/>
    <property type="match status" value="1"/>
</dbReference>
<evidence type="ECO:0000256" key="3">
    <source>
        <dbReference type="ARBA" id="ARBA00023004"/>
    </source>
</evidence>
<organism evidence="4 5">
    <name type="scientific">Carex littledalei</name>
    <dbReference type="NCBI Taxonomy" id="544730"/>
    <lineage>
        <taxon>Eukaryota</taxon>
        <taxon>Viridiplantae</taxon>
        <taxon>Streptophyta</taxon>
        <taxon>Embryophyta</taxon>
        <taxon>Tracheophyta</taxon>
        <taxon>Spermatophyta</taxon>
        <taxon>Magnoliopsida</taxon>
        <taxon>Liliopsida</taxon>
        <taxon>Poales</taxon>
        <taxon>Cyperaceae</taxon>
        <taxon>Cyperoideae</taxon>
        <taxon>Cariceae</taxon>
        <taxon>Carex</taxon>
        <taxon>Carex subgen. Euthyceras</taxon>
    </lineage>
</organism>
<comment type="caution">
    <text evidence="4">The sequence shown here is derived from an EMBL/GenBank/DDBJ whole genome shotgun (WGS) entry which is preliminary data.</text>
</comment>
<dbReference type="OrthoDB" id="2789670at2759"/>
<dbReference type="PANTHER" id="PTHR47955:SF14">
    <property type="entry name" value="OS01G0543600 PROTEIN"/>
    <property type="match status" value="1"/>
</dbReference>
<dbReference type="GO" id="GO:0016705">
    <property type="term" value="F:oxidoreductase activity, acting on paired donors, with incorporation or reduction of molecular oxygen"/>
    <property type="evidence" value="ECO:0007669"/>
    <property type="project" value="InterPro"/>
</dbReference>
<keyword evidence="3" id="KW-0408">Iron</keyword>
<dbReference type="AlphaFoldDB" id="A0A833V3X7"/>
<dbReference type="GO" id="GO:0004497">
    <property type="term" value="F:monooxygenase activity"/>
    <property type="evidence" value="ECO:0007669"/>
    <property type="project" value="InterPro"/>
</dbReference>
<proteinExistence type="inferred from homology"/>